<sequence>MIDGVGFVSSSTFSSRKEAEQDAARIALEGILQKTKQEGMHLIHQDKIFCKSILNEYAMKATVDKPVYTTAQSGSVIPVFVSTLVFGGKSYIGAHGKTKKEAEQSAARVAIESILSSSDTKALMSQIIKSKSRFYAAVHGTDALAVNLNTNAGLVGSAEDQPGPWIQLGIGFHTAIENDKPLTGHNSEVFSSCEHVNAEVPRLVPSVLEKPMDEVLSQGNSELIQSDPYVPAFVQVPDGPQVMISSHIKKRSFETRNDHGQEKKAKSDEDFIRLSSASPEENPNAISETQIEDT</sequence>
<keyword evidence="2" id="KW-1185">Reference proteome</keyword>
<accession>A0ACB7W537</accession>
<proteinExistence type="predicted"/>
<name>A0ACB7W537_DIOAL</name>
<comment type="caution">
    <text evidence="1">The sequence shown here is derived from an EMBL/GenBank/DDBJ whole genome shotgun (WGS) entry which is preliminary data.</text>
</comment>
<gene>
    <name evidence="1" type="ORF">IHE45_05G138800</name>
</gene>
<evidence type="ECO:0000313" key="2">
    <source>
        <dbReference type="Proteomes" id="UP000827976"/>
    </source>
</evidence>
<dbReference type="Proteomes" id="UP000827976">
    <property type="component" value="Chromosome 5"/>
</dbReference>
<evidence type="ECO:0000313" key="1">
    <source>
        <dbReference type="EMBL" id="KAH7682701.1"/>
    </source>
</evidence>
<reference evidence="2" key="1">
    <citation type="journal article" date="2022" name="Nat. Commun.">
        <title>Chromosome evolution and the genetic basis of agronomically important traits in greater yam.</title>
        <authorList>
            <person name="Bredeson J.V."/>
            <person name="Lyons J.B."/>
            <person name="Oniyinde I.O."/>
            <person name="Okereke N.R."/>
            <person name="Kolade O."/>
            <person name="Nnabue I."/>
            <person name="Nwadili C.O."/>
            <person name="Hribova E."/>
            <person name="Parker M."/>
            <person name="Nwogha J."/>
            <person name="Shu S."/>
            <person name="Carlson J."/>
            <person name="Kariba R."/>
            <person name="Muthemba S."/>
            <person name="Knop K."/>
            <person name="Barton G.J."/>
            <person name="Sherwood A.V."/>
            <person name="Lopez-Montes A."/>
            <person name="Asiedu R."/>
            <person name="Jamnadass R."/>
            <person name="Muchugi A."/>
            <person name="Goodstein D."/>
            <person name="Egesi C.N."/>
            <person name="Featherston J."/>
            <person name="Asfaw A."/>
            <person name="Simpson G.G."/>
            <person name="Dolezel J."/>
            <person name="Hendre P.S."/>
            <person name="Van Deynze A."/>
            <person name="Kumar P.L."/>
            <person name="Obidiegwu J.E."/>
            <person name="Bhattacharjee R."/>
            <person name="Rokhsar D.S."/>
        </authorList>
    </citation>
    <scope>NUCLEOTIDE SEQUENCE [LARGE SCALE GENOMIC DNA]</scope>
    <source>
        <strain evidence="2">cv. TDa95/00328</strain>
    </source>
</reference>
<dbReference type="EMBL" id="CM037015">
    <property type="protein sequence ID" value="KAH7682701.1"/>
    <property type="molecule type" value="Genomic_DNA"/>
</dbReference>
<protein>
    <submittedName>
        <fullName evidence="1">Double-stranded RNA-binding domain-containing protein</fullName>
    </submittedName>
</protein>
<organism evidence="1 2">
    <name type="scientific">Dioscorea alata</name>
    <name type="common">Purple yam</name>
    <dbReference type="NCBI Taxonomy" id="55571"/>
    <lineage>
        <taxon>Eukaryota</taxon>
        <taxon>Viridiplantae</taxon>
        <taxon>Streptophyta</taxon>
        <taxon>Embryophyta</taxon>
        <taxon>Tracheophyta</taxon>
        <taxon>Spermatophyta</taxon>
        <taxon>Magnoliopsida</taxon>
        <taxon>Liliopsida</taxon>
        <taxon>Dioscoreales</taxon>
        <taxon>Dioscoreaceae</taxon>
        <taxon>Dioscorea</taxon>
    </lineage>
</organism>